<dbReference type="InterPro" id="IPR011989">
    <property type="entry name" value="ARM-like"/>
</dbReference>
<dbReference type="STRING" id="316274.Haur_3042"/>
<dbReference type="HOGENOM" id="CLU_030790_0_0_0"/>
<keyword evidence="4" id="KW-0479">Metal-binding</keyword>
<dbReference type="FunCoup" id="A9B4V7">
    <property type="interactions" value="142"/>
</dbReference>
<dbReference type="NCBIfam" id="TIGR00276">
    <property type="entry name" value="tRNA epoxyqueuosine(34) reductase QueG"/>
    <property type="match status" value="1"/>
</dbReference>
<dbReference type="PANTHER" id="PTHR30002">
    <property type="entry name" value="EPOXYQUEUOSINE REDUCTASE"/>
    <property type="match status" value="1"/>
</dbReference>
<dbReference type="Pfam" id="PF08331">
    <property type="entry name" value="QueG_DUF1730"/>
    <property type="match status" value="1"/>
</dbReference>
<dbReference type="PROSITE" id="PS00198">
    <property type="entry name" value="4FE4S_FER_1"/>
    <property type="match status" value="1"/>
</dbReference>
<dbReference type="InterPro" id="IPR017896">
    <property type="entry name" value="4Fe4S_Fe-S-bd"/>
</dbReference>
<keyword evidence="6" id="KW-0560">Oxidoreductase</keyword>
<dbReference type="BioCyc" id="HAUR316274:GHYA-3074-MONOMER"/>
<evidence type="ECO:0000256" key="6">
    <source>
        <dbReference type="ARBA" id="ARBA00023002"/>
    </source>
</evidence>
<dbReference type="Pfam" id="PF13646">
    <property type="entry name" value="HEAT_2"/>
    <property type="match status" value="1"/>
</dbReference>
<evidence type="ECO:0000256" key="8">
    <source>
        <dbReference type="ARBA" id="ARBA00023014"/>
    </source>
</evidence>
<dbReference type="Proteomes" id="UP000000787">
    <property type="component" value="Chromosome"/>
</dbReference>
<dbReference type="KEGG" id="hau:Haur_3042"/>
<evidence type="ECO:0000313" key="11">
    <source>
        <dbReference type="Proteomes" id="UP000000787"/>
    </source>
</evidence>
<keyword evidence="1" id="KW-0004">4Fe-4S</keyword>
<dbReference type="GO" id="GO:0046872">
    <property type="term" value="F:metal ion binding"/>
    <property type="evidence" value="ECO:0007669"/>
    <property type="project" value="UniProtKB-KW"/>
</dbReference>
<dbReference type="SUPFAM" id="SSF46548">
    <property type="entry name" value="alpha-helical ferredoxin"/>
    <property type="match status" value="1"/>
</dbReference>
<dbReference type="SUPFAM" id="SSF48371">
    <property type="entry name" value="ARM repeat"/>
    <property type="match status" value="1"/>
</dbReference>
<dbReference type="AlphaFoldDB" id="A9B4V7"/>
<evidence type="ECO:0000256" key="2">
    <source>
        <dbReference type="ARBA" id="ARBA00022490"/>
    </source>
</evidence>
<keyword evidence="3" id="KW-0819">tRNA processing</keyword>
<evidence type="ECO:0000256" key="4">
    <source>
        <dbReference type="ARBA" id="ARBA00022723"/>
    </source>
</evidence>
<name>A9B4V7_HERA2</name>
<reference evidence="10 11" key="1">
    <citation type="journal article" date="2011" name="Stand. Genomic Sci.">
        <title>Complete genome sequence of the filamentous gliding predatory bacterium Herpetosiphon aurantiacus type strain (114-95(T)).</title>
        <authorList>
            <person name="Kiss H."/>
            <person name="Nett M."/>
            <person name="Domin N."/>
            <person name="Martin K."/>
            <person name="Maresca J.A."/>
            <person name="Copeland A."/>
            <person name="Lapidus A."/>
            <person name="Lucas S."/>
            <person name="Berry K.W."/>
            <person name="Glavina Del Rio T."/>
            <person name="Dalin E."/>
            <person name="Tice H."/>
            <person name="Pitluck S."/>
            <person name="Richardson P."/>
            <person name="Bruce D."/>
            <person name="Goodwin L."/>
            <person name="Han C."/>
            <person name="Detter J.C."/>
            <person name="Schmutz J."/>
            <person name="Brettin T."/>
            <person name="Land M."/>
            <person name="Hauser L."/>
            <person name="Kyrpides N.C."/>
            <person name="Ivanova N."/>
            <person name="Goker M."/>
            <person name="Woyke T."/>
            <person name="Klenk H.P."/>
            <person name="Bryant D.A."/>
        </authorList>
    </citation>
    <scope>NUCLEOTIDE SEQUENCE [LARGE SCALE GENOMIC DNA]</scope>
    <source>
        <strain evidence="11">ATCC 23779 / DSM 785 / 114-95</strain>
    </source>
</reference>
<accession>A9B4V7</accession>
<dbReference type="Gene3D" id="1.25.10.10">
    <property type="entry name" value="Leucine-rich Repeat Variant"/>
    <property type="match status" value="1"/>
</dbReference>
<dbReference type="eggNOG" id="COG1600">
    <property type="taxonomic scope" value="Bacteria"/>
</dbReference>
<feature type="domain" description="4Fe-4S ferredoxin-type" evidence="9">
    <location>
        <begin position="183"/>
        <end position="212"/>
    </location>
</feature>
<keyword evidence="8" id="KW-0411">Iron-sulfur</keyword>
<gene>
    <name evidence="10" type="ordered locus">Haur_3042</name>
</gene>
<keyword evidence="11" id="KW-1185">Reference proteome</keyword>
<dbReference type="InterPro" id="IPR013542">
    <property type="entry name" value="QueG_DUF1730"/>
</dbReference>
<dbReference type="PROSITE" id="PS51379">
    <property type="entry name" value="4FE4S_FER_2"/>
    <property type="match status" value="1"/>
</dbReference>
<dbReference type="Pfam" id="PF13484">
    <property type="entry name" value="Fer4_16"/>
    <property type="match status" value="1"/>
</dbReference>
<sequence length="383" mass="42504">MTNNLAEAVRAQAAQLGFNLVGITPAKPSPTLAAYQAWVEAGMYGEMGYLARPDRQARRQDLNVIVPNVRSLIIVALDYRTQPIPASLLNDPSRGRIAAYAWGIDYHDLMTPRLQELANWLQAQIAEPVQQRVYVDTGAILERSHAQQAGLGFIGKNTMLISPRRGSFFFLGEILTTYEFADYDQPAPPTMCGSCSRCLQACPTKAFPKPHVLDARRCISYLTIEYKGSIARELRPQMANWIVGCDVCQDVCPWQRFGVQSQESAFFPIDHDRAAPPLASLLTLDPAGFGERYGEAAISRLKRDRLVRNACVAAGNWRDPAILPLLAPLLHDASSLVREHAAWAIGRNFDDSSVMLLQQALQTETEPSVRNELQQSLHERSAC</sequence>
<evidence type="ECO:0000256" key="1">
    <source>
        <dbReference type="ARBA" id="ARBA00022485"/>
    </source>
</evidence>
<dbReference type="InterPro" id="IPR017900">
    <property type="entry name" value="4Fe4S_Fe_S_CS"/>
</dbReference>
<evidence type="ECO:0000259" key="9">
    <source>
        <dbReference type="PROSITE" id="PS51379"/>
    </source>
</evidence>
<dbReference type="PANTHER" id="PTHR30002:SF4">
    <property type="entry name" value="EPOXYQUEUOSINE REDUCTASE"/>
    <property type="match status" value="1"/>
</dbReference>
<keyword evidence="5" id="KW-0671">Queuosine biosynthesis</keyword>
<dbReference type="InParanoid" id="A9B4V7"/>
<evidence type="ECO:0000313" key="10">
    <source>
        <dbReference type="EMBL" id="ABX05680.1"/>
    </source>
</evidence>
<dbReference type="EMBL" id="CP000875">
    <property type="protein sequence ID" value="ABX05680.1"/>
    <property type="molecule type" value="Genomic_DNA"/>
</dbReference>
<proteinExistence type="predicted"/>
<protein>
    <recommendedName>
        <fullName evidence="9">4Fe-4S ferredoxin-type domain-containing protein</fullName>
    </recommendedName>
</protein>
<dbReference type="GO" id="GO:0008616">
    <property type="term" value="P:tRNA queuosine(34) biosynthetic process"/>
    <property type="evidence" value="ECO:0007669"/>
    <property type="project" value="UniProtKB-KW"/>
</dbReference>
<dbReference type="GO" id="GO:0052693">
    <property type="term" value="F:epoxyqueuosine reductase activity"/>
    <property type="evidence" value="ECO:0007669"/>
    <property type="project" value="TreeGrafter"/>
</dbReference>
<dbReference type="InterPro" id="IPR004453">
    <property type="entry name" value="QueG"/>
</dbReference>
<evidence type="ECO:0000256" key="3">
    <source>
        <dbReference type="ARBA" id="ARBA00022694"/>
    </source>
</evidence>
<evidence type="ECO:0000256" key="7">
    <source>
        <dbReference type="ARBA" id="ARBA00023004"/>
    </source>
</evidence>
<organism evidence="10 11">
    <name type="scientific">Herpetosiphon aurantiacus (strain ATCC 23779 / DSM 785 / 114-95)</name>
    <dbReference type="NCBI Taxonomy" id="316274"/>
    <lineage>
        <taxon>Bacteria</taxon>
        <taxon>Bacillati</taxon>
        <taxon>Chloroflexota</taxon>
        <taxon>Chloroflexia</taxon>
        <taxon>Herpetosiphonales</taxon>
        <taxon>Herpetosiphonaceae</taxon>
        <taxon>Herpetosiphon</taxon>
    </lineage>
</organism>
<dbReference type="GO" id="GO:0051539">
    <property type="term" value="F:4 iron, 4 sulfur cluster binding"/>
    <property type="evidence" value="ECO:0007669"/>
    <property type="project" value="UniProtKB-KW"/>
</dbReference>
<dbReference type="Gene3D" id="3.30.70.20">
    <property type="match status" value="1"/>
</dbReference>
<keyword evidence="2" id="KW-0963">Cytoplasm</keyword>
<dbReference type="InterPro" id="IPR016024">
    <property type="entry name" value="ARM-type_fold"/>
</dbReference>
<keyword evidence="7" id="KW-0408">Iron</keyword>
<evidence type="ECO:0000256" key="5">
    <source>
        <dbReference type="ARBA" id="ARBA00022785"/>
    </source>
</evidence>